<evidence type="ECO:0000313" key="7">
    <source>
        <dbReference type="EMBL" id="MCS0636048.1"/>
    </source>
</evidence>
<evidence type="ECO:0000313" key="8">
    <source>
        <dbReference type="Proteomes" id="UP001431313"/>
    </source>
</evidence>
<accession>A0ABT2CF59</accession>
<dbReference type="PANTHER" id="PTHR47506">
    <property type="entry name" value="TRANSCRIPTIONAL REGULATORY PROTEIN"/>
    <property type="match status" value="1"/>
</dbReference>
<dbReference type="InterPro" id="IPR023772">
    <property type="entry name" value="DNA-bd_HTH_TetR-type_CS"/>
</dbReference>
<dbReference type="PROSITE" id="PS01081">
    <property type="entry name" value="HTH_TETR_1"/>
    <property type="match status" value="1"/>
</dbReference>
<dbReference type="NCBIfam" id="NF041196">
    <property type="entry name" value="ScbR_bind_reg"/>
    <property type="match status" value="1"/>
</dbReference>
<dbReference type="InterPro" id="IPR009057">
    <property type="entry name" value="Homeodomain-like_sf"/>
</dbReference>
<dbReference type="PANTHER" id="PTHR47506:SF1">
    <property type="entry name" value="HTH-TYPE TRANSCRIPTIONAL REGULATOR YJDC"/>
    <property type="match status" value="1"/>
</dbReference>
<protein>
    <submittedName>
        <fullName evidence="7">TetR/AcrR family transcriptional regulator</fullName>
    </submittedName>
</protein>
<evidence type="ECO:0000256" key="3">
    <source>
        <dbReference type="ARBA" id="ARBA00023163"/>
    </source>
</evidence>
<evidence type="ECO:0000256" key="4">
    <source>
        <dbReference type="PROSITE-ProRule" id="PRU00335"/>
    </source>
</evidence>
<dbReference type="Pfam" id="PF00440">
    <property type="entry name" value="TetR_N"/>
    <property type="match status" value="1"/>
</dbReference>
<dbReference type="InterPro" id="IPR001647">
    <property type="entry name" value="HTH_TetR"/>
</dbReference>
<dbReference type="Proteomes" id="UP001431313">
    <property type="component" value="Unassembled WGS sequence"/>
</dbReference>
<evidence type="ECO:0000256" key="5">
    <source>
        <dbReference type="SAM" id="MobiDB-lite"/>
    </source>
</evidence>
<organism evidence="7 8">
    <name type="scientific">Streptomyces pyxinae</name>
    <dbReference type="NCBI Taxonomy" id="2970734"/>
    <lineage>
        <taxon>Bacteria</taxon>
        <taxon>Bacillati</taxon>
        <taxon>Actinomycetota</taxon>
        <taxon>Actinomycetes</taxon>
        <taxon>Kitasatosporales</taxon>
        <taxon>Streptomycetaceae</taxon>
        <taxon>Streptomyces</taxon>
    </lineage>
</organism>
<dbReference type="PRINTS" id="PR00455">
    <property type="entry name" value="HTHTETR"/>
</dbReference>
<sequence>MARQERAHRTRWAILEAAARLFDELGYEATTIGMVIERTEITRGGLYFHFTSKEELARAVLDEAVTSTGLVPHPFKVQEWVDLGLLLAHRMPMEPILSAAVRLSVDPRARRLFGTRWPDWVEVGSGLLAEAKERGELLPHVDPEEVARLCVGAWTGVQIVTDVLRPARLPQEVSDLYAMLLPAVVSPGVLAKLDLTVHRAPRLLAEAREAAGTGASGPVPAGDTGAPGARGDGDGAADDAC</sequence>
<dbReference type="PROSITE" id="PS50977">
    <property type="entry name" value="HTH_TETR_2"/>
    <property type="match status" value="1"/>
</dbReference>
<proteinExistence type="predicted"/>
<name>A0ABT2CF59_9ACTN</name>
<keyword evidence="2 4" id="KW-0238">DNA-binding</keyword>
<evidence type="ECO:0000256" key="1">
    <source>
        <dbReference type="ARBA" id="ARBA00023015"/>
    </source>
</evidence>
<keyword evidence="3" id="KW-0804">Transcription</keyword>
<comment type="caution">
    <text evidence="7">The sequence shown here is derived from an EMBL/GenBank/DDBJ whole genome shotgun (WGS) entry which is preliminary data.</text>
</comment>
<dbReference type="SUPFAM" id="SSF46689">
    <property type="entry name" value="Homeodomain-like"/>
    <property type="match status" value="1"/>
</dbReference>
<reference evidence="7" key="1">
    <citation type="submission" date="2022-08" db="EMBL/GenBank/DDBJ databases">
        <authorList>
            <person name="Somphong A."/>
            <person name="Phongsopitanun W."/>
        </authorList>
    </citation>
    <scope>NUCLEOTIDE SEQUENCE</scope>
    <source>
        <strain evidence="7">LP05-1</strain>
    </source>
</reference>
<dbReference type="SUPFAM" id="SSF48498">
    <property type="entry name" value="Tetracyclin repressor-like, C-terminal domain"/>
    <property type="match status" value="1"/>
</dbReference>
<evidence type="ECO:0000259" key="6">
    <source>
        <dbReference type="PROSITE" id="PS50977"/>
    </source>
</evidence>
<keyword evidence="1" id="KW-0805">Transcription regulation</keyword>
<feature type="DNA-binding region" description="H-T-H motif" evidence="4">
    <location>
        <begin position="31"/>
        <end position="50"/>
    </location>
</feature>
<dbReference type="Gene3D" id="1.10.357.10">
    <property type="entry name" value="Tetracycline Repressor, domain 2"/>
    <property type="match status" value="1"/>
</dbReference>
<dbReference type="RefSeq" id="WP_258787023.1">
    <property type="nucleotide sequence ID" value="NZ_JANUGQ010000007.1"/>
</dbReference>
<feature type="region of interest" description="Disordered" evidence="5">
    <location>
        <begin position="209"/>
        <end position="241"/>
    </location>
</feature>
<evidence type="ECO:0000256" key="2">
    <source>
        <dbReference type="ARBA" id="ARBA00023125"/>
    </source>
</evidence>
<dbReference type="InterPro" id="IPR047923">
    <property type="entry name" value="ArpA-like"/>
</dbReference>
<dbReference type="EMBL" id="JANUGQ010000007">
    <property type="protein sequence ID" value="MCS0636048.1"/>
    <property type="molecule type" value="Genomic_DNA"/>
</dbReference>
<dbReference type="InterPro" id="IPR036271">
    <property type="entry name" value="Tet_transcr_reg_TetR-rel_C_sf"/>
</dbReference>
<feature type="domain" description="HTH tetR-type" evidence="6">
    <location>
        <begin position="8"/>
        <end position="68"/>
    </location>
</feature>
<gene>
    <name evidence="7" type="ORF">NX801_10310</name>
</gene>
<keyword evidence="8" id="KW-1185">Reference proteome</keyword>